<proteinExistence type="predicted"/>
<evidence type="ECO:0000313" key="3">
    <source>
        <dbReference type="Proteomes" id="UP000503088"/>
    </source>
</evidence>
<dbReference type="AlphaFoldDB" id="A0A7D4BEB3"/>
<feature type="transmembrane region" description="Helical" evidence="1">
    <location>
        <begin position="172"/>
        <end position="194"/>
    </location>
</feature>
<dbReference type="RefSeq" id="WP_173220064.1">
    <property type="nucleotide sequence ID" value="NZ_CP048104.1"/>
</dbReference>
<feature type="transmembrane region" description="Helical" evidence="1">
    <location>
        <begin position="69"/>
        <end position="91"/>
    </location>
</feature>
<reference evidence="2 3" key="1">
    <citation type="submission" date="2020-01" db="EMBL/GenBank/DDBJ databases">
        <authorList>
            <person name="Gulvik C.A."/>
            <person name="Batra D.G."/>
        </authorList>
    </citation>
    <scope>NUCLEOTIDE SEQUENCE [LARGE SCALE GENOMIC DNA]</scope>
    <source>
        <strain evidence="2 3">W9323</strain>
    </source>
</reference>
<protein>
    <submittedName>
        <fullName evidence="2">Uncharacterized protein</fullName>
    </submittedName>
</protein>
<keyword evidence="1" id="KW-0812">Transmembrane</keyword>
<keyword evidence="1" id="KW-0472">Membrane</keyword>
<dbReference type="Proteomes" id="UP000503088">
    <property type="component" value="Chromosome"/>
</dbReference>
<dbReference type="KEGG" id="kpul:GXN76_02165"/>
<name>A0A7D4BEB3_9BACL</name>
<keyword evidence="3" id="KW-1185">Reference proteome</keyword>
<keyword evidence="1" id="KW-1133">Transmembrane helix</keyword>
<organism evidence="2 3">
    <name type="scientific">Kroppenstedtia pulmonis</name>
    <dbReference type="NCBI Taxonomy" id="1380685"/>
    <lineage>
        <taxon>Bacteria</taxon>
        <taxon>Bacillati</taxon>
        <taxon>Bacillota</taxon>
        <taxon>Bacilli</taxon>
        <taxon>Bacillales</taxon>
        <taxon>Thermoactinomycetaceae</taxon>
        <taxon>Kroppenstedtia</taxon>
    </lineage>
</organism>
<gene>
    <name evidence="2" type="ORF">GXN76_02165</name>
</gene>
<feature type="transmembrane region" description="Helical" evidence="1">
    <location>
        <begin position="38"/>
        <end position="63"/>
    </location>
</feature>
<feature type="transmembrane region" description="Helical" evidence="1">
    <location>
        <begin position="6"/>
        <end position="31"/>
    </location>
</feature>
<accession>A0A7D4BEB3</accession>
<evidence type="ECO:0000313" key="2">
    <source>
        <dbReference type="EMBL" id="QKG83392.1"/>
    </source>
</evidence>
<sequence>MVHRWVGGWLVFFYGLPVLVSFLFIVVYQILLNTKEYYWFWLGQTYFYLILPVVAVAIWWIHWGKKYPVRYFLLTLFLLGAVIWIGILNGYDNWGVVKRTKAVPLGLTDKELILKDDVYEVPYYPVNKERLIQAVRSQEEVTLYQVEGKRLVLAFEEDGFQGYSWIKRLQDIGIGILAVGVFGFFFVVAMNIWWRSFDVEKGKVIIHRWGFQAEVPLRDVIQIKLDKENEEIQVETEEMEYNFPYREGVAGKIVSEAVQAALVSFDNGKRWFRKDQYQELKLQEDRLFFFGQEERSIAFEDIQFLSWDPVVRIVTEDESSYSITDYRYTDRAWFDELIHLVRRVWVQKGMGYQLEVHEEERCIQMYTDEWIE</sequence>
<dbReference type="EMBL" id="CP048104">
    <property type="protein sequence ID" value="QKG83392.1"/>
    <property type="molecule type" value="Genomic_DNA"/>
</dbReference>
<evidence type="ECO:0000256" key="1">
    <source>
        <dbReference type="SAM" id="Phobius"/>
    </source>
</evidence>